<dbReference type="AlphaFoldDB" id="A0A914EKF9"/>
<sequence length="91" mass="10413">MNLSKCIKQGTYYSFPDSLYAYGSTRDEINNIVTISESGTLPYTSWMNESLGDAKPSCYVRNNFLSFSSSYMLGSYEIAGWLFKETNETYY</sequence>
<organism evidence="1 2">
    <name type="scientific">Acrobeloides nanus</name>
    <dbReference type="NCBI Taxonomy" id="290746"/>
    <lineage>
        <taxon>Eukaryota</taxon>
        <taxon>Metazoa</taxon>
        <taxon>Ecdysozoa</taxon>
        <taxon>Nematoda</taxon>
        <taxon>Chromadorea</taxon>
        <taxon>Rhabditida</taxon>
        <taxon>Tylenchina</taxon>
        <taxon>Cephalobomorpha</taxon>
        <taxon>Cephaloboidea</taxon>
        <taxon>Cephalobidae</taxon>
        <taxon>Acrobeloides</taxon>
    </lineage>
</organism>
<dbReference type="Proteomes" id="UP000887540">
    <property type="component" value="Unplaced"/>
</dbReference>
<reference evidence="2" key="1">
    <citation type="submission" date="2022-11" db="UniProtKB">
        <authorList>
            <consortium name="WormBaseParasite"/>
        </authorList>
    </citation>
    <scope>IDENTIFICATION</scope>
</reference>
<accession>A0A914EKF9</accession>
<proteinExistence type="predicted"/>
<name>A0A914EKF9_9BILA</name>
<evidence type="ECO:0000313" key="1">
    <source>
        <dbReference type="Proteomes" id="UP000887540"/>
    </source>
</evidence>
<protein>
    <submittedName>
        <fullName evidence="2">Uncharacterized protein</fullName>
    </submittedName>
</protein>
<keyword evidence="1" id="KW-1185">Reference proteome</keyword>
<evidence type="ECO:0000313" key="2">
    <source>
        <dbReference type="WBParaSite" id="ACRNAN_scaffold838.g23942.t1"/>
    </source>
</evidence>
<dbReference type="WBParaSite" id="ACRNAN_scaffold838.g23942.t1">
    <property type="protein sequence ID" value="ACRNAN_scaffold838.g23942.t1"/>
    <property type="gene ID" value="ACRNAN_scaffold838.g23942"/>
</dbReference>